<evidence type="ECO:0000259" key="3">
    <source>
        <dbReference type="Pfam" id="PF00808"/>
    </source>
</evidence>
<keyword evidence="2" id="KW-0539">Nucleus</keyword>
<dbReference type="PANTHER" id="PTHR10252">
    <property type="entry name" value="HISTONE-LIKE TRANSCRIPTION FACTOR CCAAT-RELATED"/>
    <property type="match status" value="1"/>
</dbReference>
<gene>
    <name evidence="4" type="ORF">DGYR_LOCUS7546</name>
</gene>
<evidence type="ECO:0000313" key="5">
    <source>
        <dbReference type="Proteomes" id="UP000549394"/>
    </source>
</evidence>
<dbReference type="SUPFAM" id="SSF47113">
    <property type="entry name" value="Histone-fold"/>
    <property type="match status" value="1"/>
</dbReference>
<organism evidence="4 5">
    <name type="scientific">Dimorphilus gyrociliatus</name>
    <dbReference type="NCBI Taxonomy" id="2664684"/>
    <lineage>
        <taxon>Eukaryota</taxon>
        <taxon>Metazoa</taxon>
        <taxon>Spiralia</taxon>
        <taxon>Lophotrochozoa</taxon>
        <taxon>Annelida</taxon>
        <taxon>Polychaeta</taxon>
        <taxon>Polychaeta incertae sedis</taxon>
        <taxon>Dinophilidae</taxon>
        <taxon>Dimorphilus</taxon>
    </lineage>
</organism>
<dbReference type="Gene3D" id="1.10.20.10">
    <property type="entry name" value="Histone, subunit A"/>
    <property type="match status" value="1"/>
</dbReference>
<dbReference type="AlphaFoldDB" id="A0A7I8VU80"/>
<dbReference type="Proteomes" id="UP000549394">
    <property type="component" value="Unassembled WGS sequence"/>
</dbReference>
<dbReference type="GO" id="GO:0046982">
    <property type="term" value="F:protein heterodimerization activity"/>
    <property type="evidence" value="ECO:0007669"/>
    <property type="project" value="InterPro"/>
</dbReference>
<dbReference type="EMBL" id="CAJFCJ010000009">
    <property type="protein sequence ID" value="CAD5119278.1"/>
    <property type="molecule type" value="Genomic_DNA"/>
</dbReference>
<dbReference type="PANTHER" id="PTHR10252:SF79">
    <property type="entry name" value="DNA POLYMERASE EPSILON SUBUNIT 4"/>
    <property type="match status" value="1"/>
</dbReference>
<sequence length="111" mass="12575">MARNDDDMDVLETIEVDDSVIAKEKNQKLIRLPLSRIKQIIKMDPEVTLAGSEAVFLIAKATELFLQEFAKNCGRFATQGKRKTLKRQDIDSAIDYHDAYAFLEGALETLE</sequence>
<dbReference type="Pfam" id="PF00808">
    <property type="entry name" value="CBFD_NFYB_HMF"/>
    <property type="match status" value="1"/>
</dbReference>
<reference evidence="4 5" key="1">
    <citation type="submission" date="2020-08" db="EMBL/GenBank/DDBJ databases">
        <authorList>
            <person name="Hejnol A."/>
        </authorList>
    </citation>
    <scope>NUCLEOTIDE SEQUENCE [LARGE SCALE GENOMIC DNA]</scope>
</reference>
<feature type="domain" description="Transcription factor CBF/NF-Y/archaeal histone" evidence="3">
    <location>
        <begin position="31"/>
        <end position="94"/>
    </location>
</feature>
<dbReference type="InterPro" id="IPR009072">
    <property type="entry name" value="Histone-fold"/>
</dbReference>
<dbReference type="GO" id="GO:0008622">
    <property type="term" value="C:epsilon DNA polymerase complex"/>
    <property type="evidence" value="ECO:0007669"/>
    <property type="project" value="TreeGrafter"/>
</dbReference>
<proteinExistence type="predicted"/>
<accession>A0A7I8VU80</accession>
<evidence type="ECO:0000313" key="4">
    <source>
        <dbReference type="EMBL" id="CAD5119278.1"/>
    </source>
</evidence>
<name>A0A7I8VU80_9ANNE</name>
<keyword evidence="5" id="KW-1185">Reference proteome</keyword>
<comment type="caution">
    <text evidence="4">The sequence shown here is derived from an EMBL/GenBank/DDBJ whole genome shotgun (WGS) entry which is preliminary data.</text>
</comment>
<dbReference type="InterPro" id="IPR050568">
    <property type="entry name" value="Transcr_DNA_Rep_Reg"/>
</dbReference>
<dbReference type="GO" id="GO:0006261">
    <property type="term" value="P:DNA-templated DNA replication"/>
    <property type="evidence" value="ECO:0007669"/>
    <property type="project" value="TreeGrafter"/>
</dbReference>
<dbReference type="OrthoDB" id="636685at2759"/>
<dbReference type="InterPro" id="IPR003958">
    <property type="entry name" value="CBFA_NFYB_domain"/>
</dbReference>
<evidence type="ECO:0000256" key="2">
    <source>
        <dbReference type="ARBA" id="ARBA00023242"/>
    </source>
</evidence>
<comment type="subcellular location">
    <subcellularLocation>
        <location evidence="1">Nucleus</location>
    </subcellularLocation>
</comment>
<dbReference type="CDD" id="cd22929">
    <property type="entry name" value="HFD_POLE4-like"/>
    <property type="match status" value="1"/>
</dbReference>
<protein>
    <submittedName>
        <fullName evidence="4">DgyrCDS7906</fullName>
    </submittedName>
</protein>
<evidence type="ECO:0000256" key="1">
    <source>
        <dbReference type="ARBA" id="ARBA00004123"/>
    </source>
</evidence>